<dbReference type="Proteomes" id="UP000249340">
    <property type="component" value="Chromosome"/>
</dbReference>
<sequence>MHEKHPPPSPSPSPSPSDAVLDAGGLRALSHPVRLRLLGLLRQYGPSTATRLAEHLGLTSGATSYHLRRLAAAGFVEEDTERGSARERWWRSMHQTTRFDDMALAEQEPEAAQAYRQSVAAAHTLRTQRALGELRTMPRAWREAFDISDWALRLTPGEAAALHGELVAVIARYRRDSPEDAAGAPAEAQRVMLIAHLLPEPDVTASAEGSEGATGAEAP</sequence>
<keyword evidence="2" id="KW-0238">DNA-binding</keyword>
<evidence type="ECO:0000256" key="4">
    <source>
        <dbReference type="SAM" id="MobiDB-lite"/>
    </source>
</evidence>
<evidence type="ECO:0000256" key="2">
    <source>
        <dbReference type="ARBA" id="ARBA00023125"/>
    </source>
</evidence>
<dbReference type="AlphaFoldDB" id="A0A345SSX0"/>
<keyword evidence="1" id="KW-0805">Transcription regulation</keyword>
<evidence type="ECO:0000256" key="3">
    <source>
        <dbReference type="ARBA" id="ARBA00023163"/>
    </source>
</evidence>
<dbReference type="InterPro" id="IPR001845">
    <property type="entry name" value="HTH_ArsR_DNA-bd_dom"/>
</dbReference>
<evidence type="ECO:0000259" key="5">
    <source>
        <dbReference type="PROSITE" id="PS50987"/>
    </source>
</evidence>
<dbReference type="InterPro" id="IPR051081">
    <property type="entry name" value="HTH_MetalResp_TranReg"/>
</dbReference>
<proteinExistence type="predicted"/>
<organism evidence="6 7">
    <name type="scientific">Peterkaempfera bronchialis</name>
    <dbReference type="NCBI Taxonomy" id="2126346"/>
    <lineage>
        <taxon>Bacteria</taxon>
        <taxon>Bacillati</taxon>
        <taxon>Actinomycetota</taxon>
        <taxon>Actinomycetes</taxon>
        <taxon>Kitasatosporales</taxon>
        <taxon>Streptomycetaceae</taxon>
        <taxon>Peterkaempfera</taxon>
    </lineage>
</organism>
<dbReference type="SMART" id="SM00418">
    <property type="entry name" value="HTH_ARSR"/>
    <property type="match status" value="1"/>
</dbReference>
<dbReference type="InterPro" id="IPR036388">
    <property type="entry name" value="WH-like_DNA-bd_sf"/>
</dbReference>
<protein>
    <submittedName>
        <fullName evidence="6">ArsR family transcriptional regulator</fullName>
    </submittedName>
</protein>
<dbReference type="GO" id="GO:0003677">
    <property type="term" value="F:DNA binding"/>
    <property type="evidence" value="ECO:0007669"/>
    <property type="project" value="UniProtKB-KW"/>
</dbReference>
<dbReference type="InterPro" id="IPR036390">
    <property type="entry name" value="WH_DNA-bd_sf"/>
</dbReference>
<evidence type="ECO:0000256" key="1">
    <source>
        <dbReference type="ARBA" id="ARBA00023015"/>
    </source>
</evidence>
<dbReference type="SUPFAM" id="SSF46785">
    <property type="entry name" value="Winged helix' DNA-binding domain"/>
    <property type="match status" value="1"/>
</dbReference>
<dbReference type="Gene3D" id="1.10.10.10">
    <property type="entry name" value="Winged helix-like DNA-binding domain superfamily/Winged helix DNA-binding domain"/>
    <property type="match status" value="1"/>
</dbReference>
<gene>
    <name evidence="6" type="ORF">C7M71_004490</name>
</gene>
<dbReference type="CDD" id="cd00090">
    <property type="entry name" value="HTH_ARSR"/>
    <property type="match status" value="1"/>
</dbReference>
<dbReference type="InterPro" id="IPR011991">
    <property type="entry name" value="ArsR-like_HTH"/>
</dbReference>
<dbReference type="Pfam" id="PF12840">
    <property type="entry name" value="HTH_20"/>
    <property type="match status" value="1"/>
</dbReference>
<dbReference type="PROSITE" id="PS50987">
    <property type="entry name" value="HTH_ARSR_2"/>
    <property type="match status" value="1"/>
</dbReference>
<dbReference type="KEGG" id="stri:C7M71_004490"/>
<dbReference type="PANTHER" id="PTHR33154">
    <property type="entry name" value="TRANSCRIPTIONAL REGULATOR, ARSR FAMILY"/>
    <property type="match status" value="1"/>
</dbReference>
<feature type="domain" description="HTH arsR-type" evidence="5">
    <location>
        <begin position="14"/>
        <end position="110"/>
    </location>
</feature>
<dbReference type="PANTHER" id="PTHR33154:SF15">
    <property type="entry name" value="REGULATORY PROTEIN ARSR"/>
    <property type="match status" value="1"/>
</dbReference>
<dbReference type="EMBL" id="CP031264">
    <property type="protein sequence ID" value="AXI76825.1"/>
    <property type="molecule type" value="Genomic_DNA"/>
</dbReference>
<dbReference type="RefSeq" id="WP_111493763.1">
    <property type="nucleotide sequence ID" value="NZ_CP031264.1"/>
</dbReference>
<keyword evidence="3" id="KW-0804">Transcription</keyword>
<evidence type="ECO:0000313" key="6">
    <source>
        <dbReference type="EMBL" id="AXI76825.1"/>
    </source>
</evidence>
<name>A0A345SSX0_9ACTN</name>
<reference evidence="7" key="1">
    <citation type="submission" date="2018-07" db="EMBL/GenBank/DDBJ databases">
        <title>Streptacidiphilus bronchialis DSM 106435 chromosome.</title>
        <authorList>
            <person name="Batra D."/>
            <person name="Gulvik C.A."/>
        </authorList>
    </citation>
    <scope>NUCLEOTIDE SEQUENCE [LARGE SCALE GENOMIC DNA]</scope>
    <source>
        <strain evidence="7">DSM 106435</strain>
    </source>
</reference>
<dbReference type="OrthoDB" id="7945987at2"/>
<feature type="region of interest" description="Disordered" evidence="4">
    <location>
        <begin position="1"/>
        <end position="22"/>
    </location>
</feature>
<keyword evidence="7" id="KW-1185">Reference proteome</keyword>
<accession>A0A345SSX0</accession>
<evidence type="ECO:0000313" key="7">
    <source>
        <dbReference type="Proteomes" id="UP000249340"/>
    </source>
</evidence>
<dbReference type="GO" id="GO:0003700">
    <property type="term" value="F:DNA-binding transcription factor activity"/>
    <property type="evidence" value="ECO:0007669"/>
    <property type="project" value="InterPro"/>
</dbReference>